<name>R0E1U3_RALPI</name>
<protein>
    <recommendedName>
        <fullName evidence="3">Transcriptional regulator</fullName>
    </recommendedName>
</protein>
<proteinExistence type="predicted"/>
<evidence type="ECO:0000313" key="2">
    <source>
        <dbReference type="Proteomes" id="UP000013280"/>
    </source>
</evidence>
<organism evidence="1 2">
    <name type="scientific">Ralstonia pickettii OR214</name>
    <dbReference type="NCBI Taxonomy" id="1264675"/>
    <lineage>
        <taxon>Bacteria</taxon>
        <taxon>Pseudomonadati</taxon>
        <taxon>Pseudomonadota</taxon>
        <taxon>Betaproteobacteria</taxon>
        <taxon>Burkholderiales</taxon>
        <taxon>Burkholderiaceae</taxon>
        <taxon>Ralstonia</taxon>
    </lineage>
</organism>
<dbReference type="AlphaFoldDB" id="R0E1U3"/>
<dbReference type="EMBL" id="APMQ01000001">
    <property type="protein sequence ID" value="ENZ79608.1"/>
    <property type="molecule type" value="Genomic_DNA"/>
</dbReference>
<evidence type="ECO:0000313" key="1">
    <source>
        <dbReference type="EMBL" id="ENZ79608.1"/>
    </source>
</evidence>
<comment type="caution">
    <text evidence="1">The sequence shown here is derived from an EMBL/GenBank/DDBJ whole genome shotgun (WGS) entry which is preliminary data.</text>
</comment>
<gene>
    <name evidence="1" type="ORF">OR214_00024</name>
</gene>
<evidence type="ECO:0008006" key="3">
    <source>
        <dbReference type="Google" id="ProtNLM"/>
    </source>
</evidence>
<dbReference type="Proteomes" id="UP000013280">
    <property type="component" value="Unassembled WGS sequence"/>
</dbReference>
<accession>R0E1U3</accession>
<reference evidence="1 2" key="1">
    <citation type="journal article" date="2013" name="Genome Announc.">
        <title>Draft Genome Sequence for Ralstonia sp. Strain OR214, a Bacterium with Potential for Bioremediation.</title>
        <authorList>
            <person name="Utturkar S.M."/>
            <person name="Bollmann A."/>
            <person name="Brzoska R.M."/>
            <person name="Klingeman D.M."/>
            <person name="Epstein S.E."/>
            <person name="Palumbo A.V."/>
            <person name="Brown S.D."/>
        </authorList>
    </citation>
    <scope>NUCLEOTIDE SEQUENCE [LARGE SCALE GENOMIC DNA]</scope>
    <source>
        <strain evidence="1 2">OR214</strain>
    </source>
</reference>
<dbReference type="RefSeq" id="WP_004626012.1">
    <property type="nucleotide sequence ID" value="NZ_APMQ01000001.1"/>
</dbReference>
<sequence>MAGKKRGAHAVGSMEERILALVNGNPDITRTRSQMAKVLRCPVDEMRGPLDALVERGLITRSSIGSNLIFSAKRERTQRIPDRIVGKGELKGDYNGAMRHWDLCMGIRR</sequence>
<dbReference type="PATRIC" id="fig|1264675.3.peg.23"/>